<evidence type="ECO:0000313" key="3">
    <source>
        <dbReference type="Proteomes" id="UP000800038"/>
    </source>
</evidence>
<name>A0A6A5SBC5_9PLEO</name>
<accession>A0A6A5SBC5</accession>
<keyword evidence="1" id="KW-0812">Transmembrane</keyword>
<feature type="transmembrane region" description="Helical" evidence="1">
    <location>
        <begin position="12"/>
        <end position="32"/>
    </location>
</feature>
<dbReference type="AlphaFoldDB" id="A0A6A5SBC5"/>
<dbReference type="EMBL" id="ML976239">
    <property type="protein sequence ID" value="KAF1935736.1"/>
    <property type="molecule type" value="Genomic_DNA"/>
</dbReference>
<evidence type="ECO:0000313" key="2">
    <source>
        <dbReference type="EMBL" id="KAF1935736.1"/>
    </source>
</evidence>
<keyword evidence="1" id="KW-1133">Transmembrane helix</keyword>
<dbReference type="Proteomes" id="UP000800038">
    <property type="component" value="Unassembled WGS sequence"/>
</dbReference>
<protein>
    <submittedName>
        <fullName evidence="2">Uncharacterized protein</fullName>
    </submittedName>
</protein>
<evidence type="ECO:0000256" key="1">
    <source>
        <dbReference type="SAM" id="Phobius"/>
    </source>
</evidence>
<proteinExistence type="predicted"/>
<sequence length="148" mass="16011">MLMYAKQKPWKIALPILVATLCFIISLASIILTTIRNNELGSSLCAAAYGPVKSGTVFTCTRELAACSLVATGLLSPIGDNSCREIKAGRWLLVPVLMLSVVLLGLWGVQLVVAKRKNERASADERYESLMKEEGKVRASVSEGQEKA</sequence>
<feature type="transmembrane region" description="Helical" evidence="1">
    <location>
        <begin position="91"/>
        <end position="113"/>
    </location>
</feature>
<keyword evidence="3" id="KW-1185">Reference proteome</keyword>
<gene>
    <name evidence="2" type="ORF">EJ02DRAFT_460115</name>
</gene>
<reference evidence="2" key="1">
    <citation type="journal article" date="2020" name="Stud. Mycol.">
        <title>101 Dothideomycetes genomes: a test case for predicting lifestyles and emergence of pathogens.</title>
        <authorList>
            <person name="Haridas S."/>
            <person name="Albert R."/>
            <person name="Binder M."/>
            <person name="Bloem J."/>
            <person name="Labutti K."/>
            <person name="Salamov A."/>
            <person name="Andreopoulos B."/>
            <person name="Baker S."/>
            <person name="Barry K."/>
            <person name="Bills G."/>
            <person name="Bluhm B."/>
            <person name="Cannon C."/>
            <person name="Castanera R."/>
            <person name="Culley D."/>
            <person name="Daum C."/>
            <person name="Ezra D."/>
            <person name="Gonzalez J."/>
            <person name="Henrissat B."/>
            <person name="Kuo A."/>
            <person name="Liang C."/>
            <person name="Lipzen A."/>
            <person name="Lutzoni F."/>
            <person name="Magnuson J."/>
            <person name="Mondo S."/>
            <person name="Nolan M."/>
            <person name="Ohm R."/>
            <person name="Pangilinan J."/>
            <person name="Park H.-J."/>
            <person name="Ramirez L."/>
            <person name="Alfaro M."/>
            <person name="Sun H."/>
            <person name="Tritt A."/>
            <person name="Yoshinaga Y."/>
            <person name="Zwiers L.-H."/>
            <person name="Turgeon B."/>
            <person name="Goodwin S."/>
            <person name="Spatafora J."/>
            <person name="Crous P."/>
            <person name="Grigoriev I."/>
        </authorList>
    </citation>
    <scope>NUCLEOTIDE SEQUENCE</scope>
    <source>
        <strain evidence="2">CBS 161.51</strain>
    </source>
</reference>
<keyword evidence="1" id="KW-0472">Membrane</keyword>
<organism evidence="2 3">
    <name type="scientific">Clathrospora elynae</name>
    <dbReference type="NCBI Taxonomy" id="706981"/>
    <lineage>
        <taxon>Eukaryota</taxon>
        <taxon>Fungi</taxon>
        <taxon>Dikarya</taxon>
        <taxon>Ascomycota</taxon>
        <taxon>Pezizomycotina</taxon>
        <taxon>Dothideomycetes</taxon>
        <taxon>Pleosporomycetidae</taxon>
        <taxon>Pleosporales</taxon>
        <taxon>Diademaceae</taxon>
        <taxon>Clathrospora</taxon>
    </lineage>
</organism>